<comment type="caution">
    <text evidence="3">The sequence shown here is derived from an EMBL/GenBank/DDBJ whole genome shotgun (WGS) entry which is preliminary data.</text>
</comment>
<feature type="transmembrane region" description="Helical" evidence="1">
    <location>
        <begin position="180"/>
        <end position="206"/>
    </location>
</feature>
<accession>A0A4R2R4U6</accession>
<dbReference type="InterPro" id="IPR046675">
    <property type="entry name" value="DUF6545"/>
</dbReference>
<evidence type="ECO:0000259" key="2">
    <source>
        <dbReference type="Pfam" id="PF20182"/>
    </source>
</evidence>
<dbReference type="InterPro" id="IPR050039">
    <property type="entry name" value="MAB_1171c-like"/>
</dbReference>
<organism evidence="3 4">
    <name type="scientific">Tamaricihabitans halophyticus</name>
    <dbReference type="NCBI Taxonomy" id="1262583"/>
    <lineage>
        <taxon>Bacteria</taxon>
        <taxon>Bacillati</taxon>
        <taxon>Actinomycetota</taxon>
        <taxon>Actinomycetes</taxon>
        <taxon>Pseudonocardiales</taxon>
        <taxon>Pseudonocardiaceae</taxon>
        <taxon>Tamaricihabitans</taxon>
    </lineage>
</organism>
<keyword evidence="1" id="KW-0472">Membrane</keyword>
<dbReference type="OrthoDB" id="3685619at2"/>
<dbReference type="EMBL" id="SLXQ01000001">
    <property type="protein sequence ID" value="TCP56954.1"/>
    <property type="molecule type" value="Genomic_DNA"/>
</dbReference>
<protein>
    <recommendedName>
        <fullName evidence="2">DUF6545 domain-containing protein</fullName>
    </recommendedName>
</protein>
<evidence type="ECO:0000313" key="4">
    <source>
        <dbReference type="Proteomes" id="UP000294911"/>
    </source>
</evidence>
<feature type="transmembrane region" description="Helical" evidence="1">
    <location>
        <begin position="38"/>
        <end position="58"/>
    </location>
</feature>
<name>A0A4R2R4U6_9PSEU</name>
<feature type="transmembrane region" description="Helical" evidence="1">
    <location>
        <begin position="218"/>
        <end position="240"/>
    </location>
</feature>
<keyword evidence="4" id="KW-1185">Reference proteome</keyword>
<sequence>MASAVIFPVAALALLVVGYKFVRSGATAAPVGVRHLCFAIALFSISLALLTPASLRLASEIEPFPHFTQLLANGLGLIGAHRVHAMLAYSLEPPDRARRRLRAPSCALLLVLAVLIVCAFGSRTPAGEPFGPAKIGDPYVLAYLLVLHSYLTWTIALLVSRMRRYLPEVTAAEVRAGLRVAVIGGWFGLCWVLWRGVSLLTVHLLGMPVSLTRLVDTVLAACAVALLAIGGSLTSLGAWWQRPASWLRRRRALRAITPLWLDIRATVPEVVLPSGGVVGTELTLYRRIIEIRDAQLALRWHVHPSVADWVREKEIEDPRQLAVLTEAAALATALLAKDVGKRYAQDAPIAEPPVADADIDAETTWLSAVARAYAQDPSIDAVRERMRDTLSIGEVVA</sequence>
<dbReference type="AlphaFoldDB" id="A0A4R2R4U6"/>
<gene>
    <name evidence="3" type="ORF">EV191_101903</name>
</gene>
<dbReference type="RefSeq" id="WP_132875486.1">
    <property type="nucleotide sequence ID" value="NZ_SLXQ01000001.1"/>
</dbReference>
<dbReference type="NCBIfam" id="NF042915">
    <property type="entry name" value="MAB_1171c_fam"/>
    <property type="match status" value="1"/>
</dbReference>
<dbReference type="Proteomes" id="UP000294911">
    <property type="component" value="Unassembled WGS sequence"/>
</dbReference>
<reference evidence="3 4" key="1">
    <citation type="submission" date="2019-03" db="EMBL/GenBank/DDBJ databases">
        <title>Genomic Encyclopedia of Type Strains, Phase IV (KMG-IV): sequencing the most valuable type-strain genomes for metagenomic binning, comparative biology and taxonomic classification.</title>
        <authorList>
            <person name="Goeker M."/>
        </authorList>
    </citation>
    <scope>NUCLEOTIDE SEQUENCE [LARGE SCALE GENOMIC DNA]</scope>
    <source>
        <strain evidence="3 4">DSM 45765</strain>
    </source>
</reference>
<feature type="transmembrane region" description="Helical" evidence="1">
    <location>
        <begin position="138"/>
        <end position="159"/>
    </location>
</feature>
<keyword evidence="1" id="KW-0812">Transmembrane</keyword>
<evidence type="ECO:0000256" key="1">
    <source>
        <dbReference type="SAM" id="Phobius"/>
    </source>
</evidence>
<proteinExistence type="predicted"/>
<keyword evidence="1" id="KW-1133">Transmembrane helix</keyword>
<dbReference type="Pfam" id="PF20182">
    <property type="entry name" value="DUF6545"/>
    <property type="match status" value="1"/>
</dbReference>
<evidence type="ECO:0000313" key="3">
    <source>
        <dbReference type="EMBL" id="TCP56954.1"/>
    </source>
</evidence>
<feature type="domain" description="DUF6545" evidence="2">
    <location>
        <begin position="246"/>
        <end position="374"/>
    </location>
</feature>
<feature type="transmembrane region" description="Helical" evidence="1">
    <location>
        <begin position="106"/>
        <end position="126"/>
    </location>
</feature>